<evidence type="ECO:0000313" key="3">
    <source>
        <dbReference type="Proteomes" id="UP000187417"/>
    </source>
</evidence>
<dbReference type="PANTHER" id="PTHR40396">
    <property type="entry name" value="ATPASE-LIKE PROTEIN"/>
    <property type="match status" value="1"/>
</dbReference>
<organism evidence="2 3">
    <name type="scientific">Alistipes putredinis</name>
    <dbReference type="NCBI Taxonomy" id="28117"/>
    <lineage>
        <taxon>Bacteria</taxon>
        <taxon>Pseudomonadati</taxon>
        <taxon>Bacteroidota</taxon>
        <taxon>Bacteroidia</taxon>
        <taxon>Bacteroidales</taxon>
        <taxon>Rikenellaceae</taxon>
        <taxon>Alistipes</taxon>
    </lineage>
</organism>
<dbReference type="GO" id="GO:0016887">
    <property type="term" value="F:ATP hydrolysis activity"/>
    <property type="evidence" value="ECO:0007669"/>
    <property type="project" value="InterPro"/>
</dbReference>
<dbReference type="CDD" id="cd00267">
    <property type="entry name" value="ABC_ATPase"/>
    <property type="match status" value="1"/>
</dbReference>
<dbReference type="PANTHER" id="PTHR40396:SF1">
    <property type="entry name" value="ATPASE AAA-TYPE CORE DOMAIN-CONTAINING PROTEIN"/>
    <property type="match status" value="1"/>
</dbReference>
<dbReference type="PIRSF" id="PIRSF029347">
    <property type="entry name" value="RecF"/>
    <property type="match status" value="1"/>
</dbReference>
<dbReference type="Proteomes" id="UP000187417">
    <property type="component" value="Unassembled WGS sequence"/>
</dbReference>
<proteinExistence type="predicted"/>
<sequence length="399" mass="45719">MKIEKIKIENYKVYRNTEIRNLSNFSVFLGANGAGKSTLFDVFGFLSDALKANVKTALNKRGGYREVYSRDGEGPILFEIKFRNDKIEGETQPLITYRLEIGFENGLPIITTEILSYRRGGYGRPYRFLDFHRGEGTAIINEDEYSSSSSSTFQDRREQQTLDSPDILAIKGLGQFQKFKAISSFRRLLDDWYVSNFQIQEARNVEDVGFSEHLSTSGNNLAQVTRYIWENHRNVFNTILEKFRKRVPGVENVIAEETQDGRIVLKFKDNSFQDPFVARFVSDGTIKMFAYLVLLNDPVKHPLLCVEEPENYLHPELLPELAEEFREYADKGGQVFISTHSPDFVNALQPDELFWLQKSNGATTIRKASEDATIKALYANGDKLGWLWREGYLKGSGPY</sequence>
<accession>A0A1Q6F2K7</accession>
<dbReference type="Pfam" id="PF13304">
    <property type="entry name" value="AAA_21"/>
    <property type="match status" value="1"/>
</dbReference>
<protein>
    <submittedName>
        <fullName evidence="2">Chromosome segregation protein SMC</fullName>
    </submittedName>
</protein>
<evidence type="ECO:0000313" key="2">
    <source>
        <dbReference type="EMBL" id="OKY93139.1"/>
    </source>
</evidence>
<dbReference type="GO" id="GO:0005524">
    <property type="term" value="F:ATP binding"/>
    <property type="evidence" value="ECO:0007669"/>
    <property type="project" value="InterPro"/>
</dbReference>
<dbReference type="SUPFAM" id="SSF52540">
    <property type="entry name" value="P-loop containing nucleoside triphosphate hydrolases"/>
    <property type="match status" value="1"/>
</dbReference>
<dbReference type="RefSeq" id="WP_276618956.1">
    <property type="nucleotide sequence ID" value="NZ_CAJJWD010000019.1"/>
</dbReference>
<dbReference type="AlphaFoldDB" id="A0A1Q6F2K7"/>
<dbReference type="Gene3D" id="3.40.50.300">
    <property type="entry name" value="P-loop containing nucleotide triphosphate hydrolases"/>
    <property type="match status" value="1"/>
</dbReference>
<dbReference type="InterPro" id="IPR027417">
    <property type="entry name" value="P-loop_NTPase"/>
</dbReference>
<gene>
    <name evidence="2" type="ORF">BHV66_09990</name>
</gene>
<reference evidence="2 3" key="1">
    <citation type="journal article" date="2016" name="Nat. Biotechnol.">
        <title>Measurement of bacterial replication rates in microbial communities.</title>
        <authorList>
            <person name="Brown C.T."/>
            <person name="Olm M.R."/>
            <person name="Thomas B.C."/>
            <person name="Banfield J.F."/>
        </authorList>
    </citation>
    <scope>NUCLEOTIDE SEQUENCE [LARGE SCALE GENOMIC DNA]</scope>
    <source>
        <strain evidence="2">CAG:67_53_122</strain>
    </source>
</reference>
<dbReference type="InterPro" id="IPR014555">
    <property type="entry name" value="RecF-like"/>
</dbReference>
<comment type="caution">
    <text evidence="2">The sequence shown here is derived from an EMBL/GenBank/DDBJ whole genome shotgun (WGS) entry which is preliminary data.</text>
</comment>
<feature type="domain" description="ATPase AAA-type core" evidence="1">
    <location>
        <begin position="25"/>
        <end position="345"/>
    </location>
</feature>
<name>A0A1Q6F2K7_9BACT</name>
<dbReference type="InterPro" id="IPR003959">
    <property type="entry name" value="ATPase_AAA_core"/>
</dbReference>
<dbReference type="EMBL" id="MNQH01000044">
    <property type="protein sequence ID" value="OKY93139.1"/>
    <property type="molecule type" value="Genomic_DNA"/>
</dbReference>
<evidence type="ECO:0000259" key="1">
    <source>
        <dbReference type="Pfam" id="PF13304"/>
    </source>
</evidence>
<dbReference type="STRING" id="28117.BHV66_09990"/>